<proteinExistence type="predicted"/>
<reference evidence="2" key="1">
    <citation type="submission" date="2020-01" db="EMBL/GenBank/DDBJ databases">
        <authorList>
            <person name="Rat A."/>
        </authorList>
    </citation>
    <scope>NUCLEOTIDE SEQUENCE</scope>
    <source>
        <strain evidence="2">LMG 28251</strain>
    </source>
</reference>
<accession>A0AAF1JUE1</accession>
<evidence type="ECO:0000313" key="2">
    <source>
        <dbReference type="EMBL" id="MBR0653920.1"/>
    </source>
</evidence>
<evidence type="ECO:0000256" key="1">
    <source>
        <dbReference type="SAM" id="Phobius"/>
    </source>
</evidence>
<organism evidence="2 3">
    <name type="scientific">Plastoroseomonas arctica</name>
    <dbReference type="NCBI Taxonomy" id="1509237"/>
    <lineage>
        <taxon>Bacteria</taxon>
        <taxon>Pseudomonadati</taxon>
        <taxon>Pseudomonadota</taxon>
        <taxon>Alphaproteobacteria</taxon>
        <taxon>Acetobacterales</taxon>
        <taxon>Acetobacteraceae</taxon>
        <taxon>Plastoroseomonas</taxon>
    </lineage>
</organism>
<feature type="transmembrane region" description="Helical" evidence="1">
    <location>
        <begin position="51"/>
        <end position="72"/>
    </location>
</feature>
<name>A0AAF1JUE1_9PROT</name>
<dbReference type="AlphaFoldDB" id="A0AAF1JUE1"/>
<comment type="caution">
    <text evidence="2">The sequence shown here is derived from an EMBL/GenBank/DDBJ whole genome shotgun (WGS) entry which is preliminary data.</text>
</comment>
<dbReference type="Proteomes" id="UP001196068">
    <property type="component" value="Unassembled WGS sequence"/>
</dbReference>
<sequence>MMKLSLAVMIALTVLIAIGLRWREERTAHVAVVKPRRLGLVAGLKAKANRYVTAAALAALTTIVIFGGLHWLRILQGG</sequence>
<keyword evidence="1" id="KW-0812">Transmembrane</keyword>
<gene>
    <name evidence="2" type="ORF">GXW79_02390</name>
</gene>
<protein>
    <submittedName>
        <fullName evidence="2">Uncharacterized protein</fullName>
    </submittedName>
</protein>
<keyword evidence="1" id="KW-1133">Transmembrane helix</keyword>
<dbReference type="RefSeq" id="WP_211872628.1">
    <property type="nucleotide sequence ID" value="NZ_JAAEDH010000002.1"/>
</dbReference>
<keyword evidence="3" id="KW-1185">Reference proteome</keyword>
<reference evidence="2" key="2">
    <citation type="journal article" date="2021" name="Syst. Appl. Microbiol.">
        <title>Roseomonas hellenica sp. nov., isolated from roots of wild-growing Alkanna tinctoria.</title>
        <authorList>
            <person name="Rat A."/>
            <person name="Naranjo H.D."/>
            <person name="Lebbe L."/>
            <person name="Cnockaert M."/>
            <person name="Krigas N."/>
            <person name="Grigoriadou K."/>
            <person name="Maloupa E."/>
            <person name="Willems A."/>
        </authorList>
    </citation>
    <scope>NUCLEOTIDE SEQUENCE</scope>
    <source>
        <strain evidence="2">LMG 28251</strain>
    </source>
</reference>
<keyword evidence="1" id="KW-0472">Membrane</keyword>
<dbReference type="EMBL" id="JAAEDH010000002">
    <property type="protein sequence ID" value="MBR0653920.1"/>
    <property type="molecule type" value="Genomic_DNA"/>
</dbReference>
<evidence type="ECO:0000313" key="3">
    <source>
        <dbReference type="Proteomes" id="UP001196068"/>
    </source>
</evidence>